<keyword evidence="7 11" id="KW-0560">Oxidoreductase</keyword>
<dbReference type="PROSITE" id="PS00487">
    <property type="entry name" value="IMP_DH_GMP_RED"/>
    <property type="match status" value="1"/>
</dbReference>
<dbReference type="Proteomes" id="UP001168167">
    <property type="component" value="Unassembled WGS sequence"/>
</dbReference>
<reference evidence="16" key="1">
    <citation type="submission" date="2022-08" db="EMBL/GenBank/DDBJ databases">
        <authorList>
            <person name="Dzunkova M."/>
            <person name="La Clair J."/>
            <person name="Tyml T."/>
            <person name="Doud D."/>
            <person name="Schulz F."/>
            <person name="Piquer S."/>
            <person name="Porcel Sanchis D."/>
            <person name="Osborn A."/>
            <person name="Robinson D."/>
            <person name="Louie K.B."/>
            <person name="Bowen B.P."/>
            <person name="Bowers R."/>
            <person name="Lee J."/>
            <person name="Arnau Llombart V."/>
            <person name="Diaz Villanueva W."/>
            <person name="Gosliner T."/>
            <person name="Northen T."/>
            <person name="Cheng J.-F."/>
            <person name="Burkart M.D."/>
            <person name="Woyke T."/>
        </authorList>
    </citation>
    <scope>NUCLEOTIDE SEQUENCE</scope>
    <source>
        <strain evidence="16">Df01</strain>
    </source>
</reference>
<comment type="cofactor">
    <cofactor evidence="1 11">
        <name>K(+)</name>
        <dbReference type="ChEBI" id="CHEBI:29103"/>
    </cofactor>
</comment>
<dbReference type="SUPFAM" id="SSF54631">
    <property type="entry name" value="CBS-domain pair"/>
    <property type="match status" value="1"/>
</dbReference>
<dbReference type="Pfam" id="PF00571">
    <property type="entry name" value="CBS"/>
    <property type="match status" value="2"/>
</dbReference>
<dbReference type="EC" id="1.1.1.205" evidence="11 14"/>
<dbReference type="InterPro" id="IPR005990">
    <property type="entry name" value="IMP_DH"/>
</dbReference>
<dbReference type="Gene3D" id="3.20.20.70">
    <property type="entry name" value="Aldolase class I"/>
    <property type="match status" value="1"/>
</dbReference>
<dbReference type="InterPro" id="IPR015875">
    <property type="entry name" value="IMP_DH/GMP_Rdtase_CS"/>
</dbReference>
<protein>
    <recommendedName>
        <fullName evidence="11 14">Inosine-5'-monophosphate dehydrogenase</fullName>
        <shortName evidence="11">IMP dehydrogenase</shortName>
        <shortName evidence="11">IMPD</shortName>
        <shortName evidence="11">IMPDH</shortName>
        <ecNumber evidence="11 14">1.1.1.205</ecNumber>
    </recommendedName>
</protein>
<dbReference type="CDD" id="cd04601">
    <property type="entry name" value="CBS_pair_IMPDH"/>
    <property type="match status" value="1"/>
</dbReference>
<evidence type="ECO:0000313" key="16">
    <source>
        <dbReference type="EMBL" id="MDM5147482.1"/>
    </source>
</evidence>
<feature type="binding site" evidence="11">
    <location>
        <begin position="380"/>
        <end position="384"/>
    </location>
    <ligand>
        <name>IMP</name>
        <dbReference type="ChEBI" id="CHEBI:58053"/>
    </ligand>
</feature>
<evidence type="ECO:0000256" key="3">
    <source>
        <dbReference type="ARBA" id="ARBA00022723"/>
    </source>
</evidence>
<dbReference type="InterPro" id="IPR013785">
    <property type="entry name" value="Aldolase_TIM"/>
</dbReference>
<dbReference type="InterPro" id="IPR046342">
    <property type="entry name" value="CBS_dom_sf"/>
</dbReference>
<evidence type="ECO:0000256" key="1">
    <source>
        <dbReference type="ARBA" id="ARBA00001958"/>
    </source>
</evidence>
<feature type="binding site" evidence="11">
    <location>
        <position position="464"/>
    </location>
    <ligand>
        <name>K(+)</name>
        <dbReference type="ChEBI" id="CHEBI:29103"/>
        <note>ligand shared between two tetrameric partners</note>
    </ligand>
</feature>
<dbReference type="PANTHER" id="PTHR11911">
    <property type="entry name" value="INOSINE-5-MONOPHOSPHATE DEHYDROGENASE RELATED"/>
    <property type="match status" value="1"/>
</dbReference>
<keyword evidence="3 11" id="KW-0479">Metal-binding</keyword>
<evidence type="ECO:0000259" key="15">
    <source>
        <dbReference type="PROSITE" id="PS51371"/>
    </source>
</evidence>
<feature type="active site" description="Thioimidate intermediate" evidence="11">
    <location>
        <position position="300"/>
    </location>
</feature>
<feature type="binding site" evidence="11">
    <location>
        <position position="242"/>
    </location>
    <ligand>
        <name>NAD(+)</name>
        <dbReference type="ChEBI" id="CHEBI:57540"/>
    </ligand>
</feature>
<evidence type="ECO:0000313" key="17">
    <source>
        <dbReference type="Proteomes" id="UP001168167"/>
    </source>
</evidence>
<keyword evidence="4 11" id="KW-0332">GMP biosynthesis</keyword>
<evidence type="ECO:0000256" key="4">
    <source>
        <dbReference type="ARBA" id="ARBA00022749"/>
    </source>
</evidence>
<feature type="domain" description="CBS" evidence="15">
    <location>
        <begin position="149"/>
        <end position="207"/>
    </location>
</feature>
<feature type="binding site" evidence="11">
    <location>
        <position position="465"/>
    </location>
    <ligand>
        <name>K(+)</name>
        <dbReference type="ChEBI" id="CHEBI:29103"/>
        <note>ligand shared between two tetrameric partners</note>
    </ligand>
</feature>
<dbReference type="Pfam" id="PF00478">
    <property type="entry name" value="IMPDH"/>
    <property type="match status" value="1"/>
</dbReference>
<keyword evidence="5 11" id="KW-0658">Purine biosynthesis</keyword>
<keyword evidence="9 12" id="KW-0129">CBS domain</keyword>
<evidence type="ECO:0000256" key="13">
    <source>
        <dbReference type="RuleBase" id="RU003927"/>
    </source>
</evidence>
<feature type="binding site" description="in other chain" evidence="11">
    <location>
        <position position="297"/>
    </location>
    <ligand>
        <name>K(+)</name>
        <dbReference type="ChEBI" id="CHEBI:29103"/>
        <note>ligand shared between two tetrameric partners</note>
    </ligand>
</feature>
<feature type="binding site" description="in other chain" evidence="11">
    <location>
        <position position="295"/>
    </location>
    <ligand>
        <name>K(+)</name>
        <dbReference type="ChEBI" id="CHEBI:29103"/>
        <note>ligand shared between two tetrameric partners</note>
    </ligand>
</feature>
<dbReference type="SMART" id="SM00116">
    <property type="entry name" value="CBS"/>
    <property type="match status" value="2"/>
</dbReference>
<feature type="domain" description="CBS" evidence="15">
    <location>
        <begin position="89"/>
        <end position="148"/>
    </location>
</feature>
<dbReference type="PANTHER" id="PTHR11911:SF111">
    <property type="entry name" value="INOSINE-5'-MONOPHOSPHATE DEHYDROGENASE"/>
    <property type="match status" value="1"/>
</dbReference>
<feature type="binding site" evidence="11">
    <location>
        <begin position="293"/>
        <end position="295"/>
    </location>
    <ligand>
        <name>NAD(+)</name>
        <dbReference type="ChEBI" id="CHEBI:57540"/>
    </ligand>
</feature>
<keyword evidence="8 11" id="KW-0520">NAD</keyword>
<feature type="binding site" evidence="11">
    <location>
        <begin position="356"/>
        <end position="357"/>
    </location>
    <ligand>
        <name>IMP</name>
        <dbReference type="ChEBI" id="CHEBI:58053"/>
    </ligand>
</feature>
<dbReference type="SMART" id="SM01240">
    <property type="entry name" value="IMPDH"/>
    <property type="match status" value="1"/>
</dbReference>
<dbReference type="CDD" id="cd00381">
    <property type="entry name" value="IMPDH"/>
    <property type="match status" value="1"/>
</dbReference>
<dbReference type="EMBL" id="JANQAO010000002">
    <property type="protein sequence ID" value="MDM5147482.1"/>
    <property type="molecule type" value="Genomic_DNA"/>
</dbReference>
<feature type="binding site" evidence="11">
    <location>
        <begin position="333"/>
        <end position="335"/>
    </location>
    <ligand>
        <name>IMP</name>
        <dbReference type="ChEBI" id="CHEBI:58053"/>
    </ligand>
</feature>
<comment type="function">
    <text evidence="11">Catalyzes the conversion of inosine 5'-phosphate (IMP) to xanthosine 5'-phosphate (XMP), the first committed and rate-limiting step in the de novo synthesis of guanine nucleotides, and therefore plays an important role in the regulation of cell growth.</text>
</comment>
<comment type="activity regulation">
    <text evidence="11">Mycophenolic acid (MPA) is a non-competitive inhibitor that prevents formation of the closed enzyme conformation by binding to the same site as the amobile flap. In contrast, mizoribine monophosphate (MZP) is a competitive inhibitor that induces the closed conformation. MPA is a potent inhibitor of mammalian IMPDHs but a poor inhibitor of the bacterial enzymes. MZP is a more potent inhibitor of bacterial IMPDH.</text>
</comment>
<organism evidence="16 17">
    <name type="scientific">Candidatus Doriopsillibacter californiensis</name>
    <dbReference type="NCBI Taxonomy" id="2970740"/>
    <lineage>
        <taxon>Bacteria</taxon>
        <taxon>Pseudomonadati</taxon>
        <taxon>Pseudomonadota</taxon>
        <taxon>Gammaproteobacteria</taxon>
        <taxon>Candidatus Tethybacterales</taxon>
        <taxon>Candidatus Persebacteraceae</taxon>
        <taxon>Candidatus Doriopsillibacter</taxon>
    </lineage>
</organism>
<evidence type="ECO:0000256" key="2">
    <source>
        <dbReference type="ARBA" id="ARBA00005502"/>
    </source>
</evidence>
<evidence type="ECO:0000256" key="14">
    <source>
        <dbReference type="RuleBase" id="RU003928"/>
    </source>
</evidence>
<gene>
    <name evidence="11 16" type="primary">guaB</name>
    <name evidence="16" type="ORF">NQX30_03740</name>
</gene>
<evidence type="ECO:0000256" key="12">
    <source>
        <dbReference type="PROSITE-ProRule" id="PRU00703"/>
    </source>
</evidence>
<name>A0ABT7QLA3_9GAMM</name>
<comment type="pathway">
    <text evidence="11 14">Purine metabolism; XMP biosynthesis via de novo pathway; XMP from IMP: step 1/1.</text>
</comment>
<evidence type="ECO:0000256" key="9">
    <source>
        <dbReference type="ARBA" id="ARBA00023122"/>
    </source>
</evidence>
<reference evidence="16" key="2">
    <citation type="journal article" date="2023" name="Microbiome">
        <title>Synthase-selected sorting approach identifies a beta-lactone synthase in a nudibranch symbiotic bacterium.</title>
        <authorList>
            <person name="Dzunkova M."/>
            <person name="La Clair J.J."/>
            <person name="Tyml T."/>
            <person name="Doud D."/>
            <person name="Schulz F."/>
            <person name="Piquer-Esteban S."/>
            <person name="Porcel Sanchis D."/>
            <person name="Osborn A."/>
            <person name="Robinson D."/>
            <person name="Louie K.B."/>
            <person name="Bowen B.P."/>
            <person name="Bowers R.M."/>
            <person name="Lee J."/>
            <person name="Arnau V."/>
            <person name="Diaz-Villanueva W."/>
            <person name="Stepanauskas R."/>
            <person name="Gosliner T."/>
            <person name="Date S.V."/>
            <person name="Northen T.R."/>
            <person name="Cheng J.F."/>
            <person name="Burkart M.D."/>
            <person name="Woyke T."/>
        </authorList>
    </citation>
    <scope>NUCLEOTIDE SEQUENCE</scope>
    <source>
        <strain evidence="16">Df01</strain>
    </source>
</reference>
<evidence type="ECO:0000256" key="6">
    <source>
        <dbReference type="ARBA" id="ARBA00022958"/>
    </source>
</evidence>
<feature type="binding site" evidence="11">
    <location>
        <position position="410"/>
    </location>
    <ligand>
        <name>IMP</name>
        <dbReference type="ChEBI" id="CHEBI:58053"/>
    </ligand>
</feature>
<feature type="binding site" evidence="11">
    <location>
        <position position="463"/>
    </location>
    <ligand>
        <name>K(+)</name>
        <dbReference type="ChEBI" id="CHEBI:29103"/>
        <note>ligand shared between two tetrameric partners</note>
    </ligand>
</feature>
<dbReference type="GO" id="GO:0003938">
    <property type="term" value="F:IMP dehydrogenase activity"/>
    <property type="evidence" value="ECO:0007669"/>
    <property type="project" value="UniProtKB-EC"/>
</dbReference>
<evidence type="ECO:0000256" key="8">
    <source>
        <dbReference type="ARBA" id="ARBA00023027"/>
    </source>
</evidence>
<feature type="active site" description="Proton acceptor" evidence="11">
    <location>
        <position position="396"/>
    </location>
</feature>
<feature type="binding site" evidence="11">
    <location>
        <position position="298"/>
    </location>
    <ligand>
        <name>IMP</name>
        <dbReference type="ChEBI" id="CHEBI:58053"/>
    </ligand>
</feature>
<comment type="catalytic activity">
    <reaction evidence="10 11 14">
        <text>IMP + NAD(+) + H2O = XMP + NADH + H(+)</text>
        <dbReference type="Rhea" id="RHEA:11708"/>
        <dbReference type="ChEBI" id="CHEBI:15377"/>
        <dbReference type="ChEBI" id="CHEBI:15378"/>
        <dbReference type="ChEBI" id="CHEBI:57464"/>
        <dbReference type="ChEBI" id="CHEBI:57540"/>
        <dbReference type="ChEBI" id="CHEBI:57945"/>
        <dbReference type="ChEBI" id="CHEBI:58053"/>
        <dbReference type="EC" id="1.1.1.205"/>
    </reaction>
</comment>
<comment type="caution">
    <text evidence="16">The sequence shown here is derived from an EMBL/GenBank/DDBJ whole genome shotgun (WGS) entry which is preliminary data.</text>
</comment>
<comment type="caution">
    <text evidence="11">Lacks conserved residue(s) required for the propagation of feature annotation.</text>
</comment>
<evidence type="ECO:0000256" key="5">
    <source>
        <dbReference type="ARBA" id="ARBA00022755"/>
    </source>
</evidence>
<dbReference type="HAMAP" id="MF_01964">
    <property type="entry name" value="IMPDH"/>
    <property type="match status" value="1"/>
</dbReference>
<dbReference type="SUPFAM" id="SSF51412">
    <property type="entry name" value="Inosine monophosphate dehydrogenase (IMPDH)"/>
    <property type="match status" value="1"/>
</dbReference>
<accession>A0ABT7QLA3</accession>
<sequence length="482" mass="51020">MQESLTFDDVLLEPQYSAVLPRDVSTATQLTADLPLALPLLSAAMDSVTESAMAIALAQSGGLGVIHKNMTPEKQATEVEKVKRYESGIVTKPVTIAPTMTVGEARNIQRTRGFSGLPVVNDMGMAQGIITNRDLRFETKLRRPVRELMTPLEQLVTVRPGFKMEAAKALMHKHRIERVVIVDSKGILHGLVTVKDIIRSEIFPHASKDSKGRLRTAAAVGADDVLRIGMLADAGADVLVVDSAHGHSKGVLDCVAKIKKMHLRGVLLIAGNVATGAGAKSLAEAGADAIKVGIGPGSICTTRMVAGVGMPQISAIQAAANACARRKTAIIADGGLRYSGDIAKAIAAGADAVMVGGLLAGATESPGETELYQGRVYKRYRGMGSLAAMRKGSGERYFQQDNDAAKLVPEGVEGRVPYKGAAADILHQLIGGLRAAMGYVGAPTIGDLKKRPFVRVSFAGLRESHVHDVQITREAPNYQVEN</sequence>
<keyword evidence="17" id="KW-1185">Reference proteome</keyword>
<dbReference type="InterPro" id="IPR001093">
    <property type="entry name" value="IMP_DH_GMPRt"/>
</dbReference>
<dbReference type="NCBIfam" id="TIGR01302">
    <property type="entry name" value="IMP_dehydrog"/>
    <property type="match status" value="1"/>
</dbReference>
<evidence type="ECO:0000256" key="10">
    <source>
        <dbReference type="ARBA" id="ARBA00048028"/>
    </source>
</evidence>
<comment type="subunit">
    <text evidence="11">Homotetramer.</text>
</comment>
<dbReference type="InterPro" id="IPR000644">
    <property type="entry name" value="CBS_dom"/>
</dbReference>
<dbReference type="PIRSF" id="PIRSF000130">
    <property type="entry name" value="IMPDH"/>
    <property type="match status" value="1"/>
</dbReference>
<keyword evidence="6 11" id="KW-0630">Potassium</keyword>
<evidence type="ECO:0000256" key="7">
    <source>
        <dbReference type="ARBA" id="ARBA00023002"/>
    </source>
</evidence>
<dbReference type="PROSITE" id="PS51371">
    <property type="entry name" value="CBS"/>
    <property type="match status" value="2"/>
</dbReference>
<proteinExistence type="inferred from homology"/>
<comment type="similarity">
    <text evidence="2 11 13">Belongs to the IMPDH/GMPR family.</text>
</comment>
<evidence type="ECO:0000256" key="11">
    <source>
        <dbReference type="HAMAP-Rule" id="MF_01964"/>
    </source>
</evidence>
<feature type="binding site" description="in other chain" evidence="11">
    <location>
        <position position="300"/>
    </location>
    <ligand>
        <name>K(+)</name>
        <dbReference type="ChEBI" id="CHEBI:29103"/>
        <note>ligand shared between two tetrameric partners</note>
    </ligand>
</feature>